<feature type="non-terminal residue" evidence="2">
    <location>
        <position position="79"/>
    </location>
</feature>
<organism evidence="2">
    <name type="scientific">Desmodus rotundus</name>
    <name type="common">Vampire bat</name>
    <dbReference type="NCBI Taxonomy" id="9430"/>
    <lineage>
        <taxon>Eukaryota</taxon>
        <taxon>Metazoa</taxon>
        <taxon>Chordata</taxon>
        <taxon>Craniata</taxon>
        <taxon>Vertebrata</taxon>
        <taxon>Euteleostomi</taxon>
        <taxon>Mammalia</taxon>
        <taxon>Eutheria</taxon>
        <taxon>Laurasiatheria</taxon>
        <taxon>Chiroptera</taxon>
        <taxon>Yangochiroptera</taxon>
        <taxon>Phyllostomidae</taxon>
        <taxon>Desmodontinae</taxon>
        <taxon>Desmodus</taxon>
    </lineage>
</organism>
<protein>
    <submittedName>
        <fullName evidence="2">Uncharacterized protein</fullName>
    </submittedName>
</protein>
<feature type="non-terminal residue" evidence="2">
    <location>
        <position position="1"/>
    </location>
</feature>
<reference evidence="2" key="1">
    <citation type="submission" date="2012-11" db="EMBL/GenBank/DDBJ databases">
        <title>The Vampirome: Transcriptome and Proteome Analysis of the Submandibular and Accessory Glands of the Vampire Bat and Vector of Human Rabies, Desmodus rotundus.</title>
        <authorList>
            <person name="Francischetti I.M.B."/>
            <person name="Assumpcao T.C.F."/>
            <person name="Ma D."/>
            <person name="Vicente E.C."/>
            <person name="Ribeiro J.M.C."/>
        </authorList>
    </citation>
    <scope>NUCLEOTIDE SEQUENCE</scope>
    <source>
        <tissue evidence="2">Salivary gland</tissue>
    </source>
</reference>
<name>K9J0W7_DESRO</name>
<feature type="region of interest" description="Disordered" evidence="1">
    <location>
        <begin position="1"/>
        <end position="40"/>
    </location>
</feature>
<evidence type="ECO:0000256" key="1">
    <source>
        <dbReference type="SAM" id="MobiDB-lite"/>
    </source>
</evidence>
<evidence type="ECO:0000313" key="2">
    <source>
        <dbReference type="EMBL" id="JAA50216.1"/>
    </source>
</evidence>
<dbReference type="AlphaFoldDB" id="K9J0W7"/>
<proteinExistence type="evidence at transcript level"/>
<dbReference type="EMBL" id="GABZ01003309">
    <property type="protein sequence ID" value="JAA50216.1"/>
    <property type="molecule type" value="mRNA"/>
</dbReference>
<sequence length="79" mass="8777">RMSQGWVDVGKYSSSLGQPDYYEDLPPVGESKPPGKAIPSQDWRAVDSGIRTKKALQLSTYLFFIPSKVLKIDVLGSLY</sequence>
<accession>K9J0W7</accession>